<reference evidence="1" key="1">
    <citation type="submission" date="2020-04" db="EMBL/GenBank/DDBJ databases">
        <authorList>
            <person name="Chiriac C."/>
            <person name="Salcher M."/>
            <person name="Ghai R."/>
            <person name="Kavagutti S V."/>
        </authorList>
    </citation>
    <scope>NUCLEOTIDE SEQUENCE</scope>
</reference>
<name>A0A6J5NGY1_9CAUD</name>
<protein>
    <submittedName>
        <fullName evidence="1">Uncharacterized protein</fullName>
    </submittedName>
</protein>
<accession>A0A6J5NGY1</accession>
<proteinExistence type="predicted"/>
<organism evidence="1">
    <name type="scientific">uncultured Caudovirales phage</name>
    <dbReference type="NCBI Taxonomy" id="2100421"/>
    <lineage>
        <taxon>Viruses</taxon>
        <taxon>Duplodnaviria</taxon>
        <taxon>Heunggongvirae</taxon>
        <taxon>Uroviricota</taxon>
        <taxon>Caudoviricetes</taxon>
        <taxon>Peduoviridae</taxon>
        <taxon>Maltschvirus</taxon>
        <taxon>Maltschvirus maltsch</taxon>
    </lineage>
</organism>
<gene>
    <name evidence="1" type="ORF">UFOVP706_14</name>
</gene>
<sequence length="374" mass="39360">MGIATNLASLARQLSANGVPPDATLRNRIINPAMTISQERLATAVDITTGSVYAVDQWVGALSTTPGGTLRLQQVASLTPGGSPNRLRATVQAADASLAAGDLYTLRQPIEGLLVADTRFGTIFARPLLLRIGVRSSVAGTFGVSIINNASNRSWIGTFTIAGGEINTDLVRTLIIPGDTTGTWLTDAGVGLLLSITLASGATFQGSPGWQAANVLTTSAQTNLMATGSATFELFDVGLYVDHANAGIFPQWEMPAFDDELRRCQRYYEKSYEYNTLPAAAPNYVNAAAGPTQNGTLSSVVINVNYIEKRAVPIFSTFSPQLGIIGRMRDAAGTESSTASSSLAGTKSFGVVNSGSALQTNGWAYMQWVANARL</sequence>
<dbReference type="EMBL" id="LR796682">
    <property type="protein sequence ID" value="CAB4158519.1"/>
    <property type="molecule type" value="Genomic_DNA"/>
</dbReference>
<evidence type="ECO:0000313" key="1">
    <source>
        <dbReference type="EMBL" id="CAB4158519.1"/>
    </source>
</evidence>